<comment type="caution">
    <text evidence="1">The sequence shown here is derived from an EMBL/GenBank/DDBJ whole genome shotgun (WGS) entry which is preliminary data.</text>
</comment>
<accession>A0A645DNK8</accession>
<protein>
    <submittedName>
        <fullName evidence="1">Uncharacterized protein</fullName>
    </submittedName>
</protein>
<reference evidence="1" key="1">
    <citation type="submission" date="2019-08" db="EMBL/GenBank/DDBJ databases">
        <authorList>
            <person name="Kucharzyk K."/>
            <person name="Murdoch R.W."/>
            <person name="Higgins S."/>
            <person name="Loffler F."/>
        </authorList>
    </citation>
    <scope>NUCLEOTIDE SEQUENCE</scope>
</reference>
<organism evidence="1">
    <name type="scientific">bioreactor metagenome</name>
    <dbReference type="NCBI Taxonomy" id="1076179"/>
    <lineage>
        <taxon>unclassified sequences</taxon>
        <taxon>metagenomes</taxon>
        <taxon>ecological metagenomes</taxon>
    </lineage>
</organism>
<evidence type="ECO:0000313" key="1">
    <source>
        <dbReference type="EMBL" id="MPM91054.1"/>
    </source>
</evidence>
<gene>
    <name evidence="1" type="ORF">SDC9_138179</name>
</gene>
<sequence length="48" mass="5048">MGVSEPHAVVGERVHIRGLHACGPVARKIAVTDIVGVNEDNIGFLLSI</sequence>
<proteinExistence type="predicted"/>
<name>A0A645DNK8_9ZZZZ</name>
<dbReference type="AlphaFoldDB" id="A0A645DNK8"/>
<dbReference type="EMBL" id="VSSQ01038168">
    <property type="protein sequence ID" value="MPM91054.1"/>
    <property type="molecule type" value="Genomic_DNA"/>
</dbReference>